<dbReference type="SUPFAM" id="SSF55166">
    <property type="entry name" value="Hedgehog/DD-peptidase"/>
    <property type="match status" value="1"/>
</dbReference>
<feature type="domain" description="Peptidase M15C" evidence="1">
    <location>
        <begin position="135"/>
        <end position="195"/>
    </location>
</feature>
<sequence length="207" mass="23136">MDDAVFDDGKGSGARARAAKSAVELYVQRGRQAPADLLALAYPDELPMPETAMVSGGFREALNSIRDRAYLMGERYAAQQMRADREGVNMQLLGFYDAFQRQLRALGVPMFAAEFVRSPERQDELRAAGASKALRGQSPHGYGLAFDLVHSKLGWDLTRQQWTLLGHIGKSVAARGRMKIDWGGDWEFYDPAHWQVRGWRLLVPHAS</sequence>
<dbReference type="CDD" id="cd14845">
    <property type="entry name" value="L-Ala-D-Glu_peptidase_like"/>
    <property type="match status" value="1"/>
</dbReference>
<dbReference type="EMBL" id="JAVIIS010000047">
    <property type="protein sequence ID" value="MDX8442858.1"/>
    <property type="molecule type" value="Genomic_DNA"/>
</dbReference>
<gene>
    <name evidence="2" type="ORF">RFM51_25070</name>
</gene>
<comment type="caution">
    <text evidence="2">The sequence shown here is derived from an EMBL/GenBank/DDBJ whole genome shotgun (WGS) entry which is preliminary data.</text>
</comment>
<evidence type="ECO:0000313" key="3">
    <source>
        <dbReference type="Proteomes" id="UP001272097"/>
    </source>
</evidence>
<accession>A0ABU4X3I3</accession>
<dbReference type="Proteomes" id="UP001272097">
    <property type="component" value="Unassembled WGS sequence"/>
</dbReference>
<dbReference type="RefSeq" id="WP_320216856.1">
    <property type="nucleotide sequence ID" value="NZ_JAVIIS010000047.1"/>
</dbReference>
<keyword evidence="3" id="KW-1185">Reference proteome</keyword>
<evidence type="ECO:0000313" key="2">
    <source>
        <dbReference type="EMBL" id="MDX8442858.1"/>
    </source>
</evidence>
<name>A0ABU4X3I3_9HYPH</name>
<dbReference type="Gene3D" id="3.30.1380.10">
    <property type="match status" value="1"/>
</dbReference>
<organism evidence="2 3">
    <name type="scientific">Mesorhizobium australafricanum</name>
    <dbReference type="NCBI Taxonomy" id="3072311"/>
    <lineage>
        <taxon>Bacteria</taxon>
        <taxon>Pseudomonadati</taxon>
        <taxon>Pseudomonadota</taxon>
        <taxon>Alphaproteobacteria</taxon>
        <taxon>Hyphomicrobiales</taxon>
        <taxon>Phyllobacteriaceae</taxon>
        <taxon>Mesorhizobium</taxon>
    </lineage>
</organism>
<proteinExistence type="predicted"/>
<evidence type="ECO:0000259" key="1">
    <source>
        <dbReference type="Pfam" id="PF13539"/>
    </source>
</evidence>
<protein>
    <submittedName>
        <fullName evidence="2">M15 family metallopeptidase</fullName>
    </submittedName>
</protein>
<dbReference type="InterPro" id="IPR009045">
    <property type="entry name" value="Zn_M74/Hedgehog-like"/>
</dbReference>
<dbReference type="InterPro" id="IPR039561">
    <property type="entry name" value="Peptidase_M15C"/>
</dbReference>
<reference evidence="2 3" key="1">
    <citation type="submission" date="2023-08" db="EMBL/GenBank/DDBJ databases">
        <title>Implementing the SeqCode for naming new Mesorhizobium species isolated from Vachellia karroo root nodules.</title>
        <authorList>
            <person name="Van Lill M."/>
        </authorList>
    </citation>
    <scope>NUCLEOTIDE SEQUENCE [LARGE SCALE GENOMIC DNA]</scope>
    <source>
        <strain evidence="2 3">VK3E</strain>
    </source>
</reference>
<dbReference type="Pfam" id="PF13539">
    <property type="entry name" value="Peptidase_M15_4"/>
    <property type="match status" value="1"/>
</dbReference>